<dbReference type="EMBL" id="CAJFCJ010000017">
    <property type="protein sequence ID" value="CAD5122485.1"/>
    <property type="molecule type" value="Genomic_DNA"/>
</dbReference>
<evidence type="ECO:0000313" key="3">
    <source>
        <dbReference type="Proteomes" id="UP000549394"/>
    </source>
</evidence>
<evidence type="ECO:0000256" key="1">
    <source>
        <dbReference type="SAM" id="Coils"/>
    </source>
</evidence>
<organism evidence="2 3">
    <name type="scientific">Dimorphilus gyrociliatus</name>
    <dbReference type="NCBI Taxonomy" id="2664684"/>
    <lineage>
        <taxon>Eukaryota</taxon>
        <taxon>Metazoa</taxon>
        <taxon>Spiralia</taxon>
        <taxon>Lophotrochozoa</taxon>
        <taxon>Annelida</taxon>
        <taxon>Polychaeta</taxon>
        <taxon>Polychaeta incertae sedis</taxon>
        <taxon>Dinophilidae</taxon>
        <taxon>Dimorphilus</taxon>
    </lineage>
</organism>
<proteinExistence type="predicted"/>
<feature type="coiled-coil region" evidence="1">
    <location>
        <begin position="72"/>
        <end position="127"/>
    </location>
</feature>
<gene>
    <name evidence="2" type="ORF">DGYR_LOCUS10291</name>
</gene>
<dbReference type="Proteomes" id="UP000549394">
    <property type="component" value="Unassembled WGS sequence"/>
</dbReference>
<evidence type="ECO:0000313" key="2">
    <source>
        <dbReference type="EMBL" id="CAD5122485.1"/>
    </source>
</evidence>
<accession>A0A7I8W1U3</accession>
<reference evidence="2 3" key="1">
    <citation type="submission" date="2020-08" db="EMBL/GenBank/DDBJ databases">
        <authorList>
            <person name="Hejnol A."/>
        </authorList>
    </citation>
    <scope>NUCLEOTIDE SEQUENCE [LARGE SCALE GENOMIC DNA]</scope>
</reference>
<dbReference type="AlphaFoldDB" id="A0A7I8W1U3"/>
<protein>
    <submittedName>
        <fullName evidence="2">DgyrCDS10908</fullName>
    </submittedName>
</protein>
<keyword evidence="1" id="KW-0175">Coiled coil</keyword>
<sequence length="245" mass="28714">MLSKVGKQRRTRGNVDTTDILMGDITGKKFEDRAFDEFDNDNEFHKIQDIPSISPKDQQDLIELRGVFSREIETLRDEFKETTIKLREVENHLGITKDEVIQRRQEVLQTQMDLEQITQHLDMLKQESEVLKIWHVDSQAENEGLRIMKEISTAWKEGLEGRNQLLNFDEILKGILPEDKTVQDLLNERRPDLWSIFNPLIDPEKQKLKHANKSKIQAKSAFKAHSLTRFSHRINRTSSKIVFHS</sequence>
<keyword evidence="3" id="KW-1185">Reference proteome</keyword>
<name>A0A7I8W1U3_9ANNE</name>
<comment type="caution">
    <text evidence="2">The sequence shown here is derived from an EMBL/GenBank/DDBJ whole genome shotgun (WGS) entry which is preliminary data.</text>
</comment>